<organism evidence="11 12">
    <name type="scientific">Sulfuriferula nivalis</name>
    <dbReference type="NCBI Taxonomy" id="2675298"/>
    <lineage>
        <taxon>Bacteria</taxon>
        <taxon>Pseudomonadati</taxon>
        <taxon>Pseudomonadota</taxon>
        <taxon>Betaproteobacteria</taxon>
        <taxon>Nitrosomonadales</taxon>
        <taxon>Sulfuricellaceae</taxon>
        <taxon>Sulfuriferula</taxon>
    </lineage>
</organism>
<evidence type="ECO:0000256" key="2">
    <source>
        <dbReference type="ARBA" id="ARBA00001933"/>
    </source>
</evidence>
<evidence type="ECO:0000313" key="12">
    <source>
        <dbReference type="Proteomes" id="UP000463939"/>
    </source>
</evidence>
<dbReference type="EC" id="5.1.1.1" evidence="4 7"/>
<dbReference type="InterPro" id="IPR011079">
    <property type="entry name" value="Ala_racemase_C"/>
</dbReference>
<feature type="binding site" evidence="7 9">
    <location>
        <position position="130"/>
    </location>
    <ligand>
        <name>substrate</name>
    </ligand>
</feature>
<dbReference type="GO" id="GO:0030170">
    <property type="term" value="F:pyridoxal phosphate binding"/>
    <property type="evidence" value="ECO:0007669"/>
    <property type="project" value="UniProtKB-UniRule"/>
</dbReference>
<dbReference type="EMBL" id="AP021881">
    <property type="protein sequence ID" value="BBO99749.1"/>
    <property type="molecule type" value="Genomic_DNA"/>
</dbReference>
<feature type="modified residue" description="N6-(pyridoxal phosphate)lysine" evidence="7 8">
    <location>
        <position position="35"/>
    </location>
</feature>
<evidence type="ECO:0000256" key="7">
    <source>
        <dbReference type="HAMAP-Rule" id="MF_01201"/>
    </source>
</evidence>
<dbReference type="GO" id="GO:0008784">
    <property type="term" value="F:alanine racemase activity"/>
    <property type="evidence" value="ECO:0007669"/>
    <property type="project" value="UniProtKB-UniRule"/>
</dbReference>
<dbReference type="AlphaFoldDB" id="A0A809SGA1"/>
<dbReference type="Pfam" id="PF00842">
    <property type="entry name" value="Ala_racemase_C"/>
    <property type="match status" value="1"/>
</dbReference>
<dbReference type="RefSeq" id="WP_162083757.1">
    <property type="nucleotide sequence ID" value="NZ_AP021881.1"/>
</dbReference>
<evidence type="ECO:0000256" key="9">
    <source>
        <dbReference type="PIRSR" id="PIRSR600821-52"/>
    </source>
</evidence>
<dbReference type="UniPathway" id="UPA00042">
    <property type="reaction ID" value="UER00497"/>
</dbReference>
<evidence type="ECO:0000313" key="11">
    <source>
        <dbReference type="EMBL" id="BBO99749.1"/>
    </source>
</evidence>
<dbReference type="InterPro" id="IPR020622">
    <property type="entry name" value="Ala_racemase_pyridoxalP-BS"/>
</dbReference>
<dbReference type="Pfam" id="PF01168">
    <property type="entry name" value="Ala_racemase_N"/>
    <property type="match status" value="1"/>
</dbReference>
<dbReference type="GO" id="GO:0030632">
    <property type="term" value="P:D-alanine biosynthetic process"/>
    <property type="evidence" value="ECO:0007669"/>
    <property type="project" value="UniProtKB-UniRule"/>
</dbReference>
<comment type="pathway">
    <text evidence="7">Amino-acid biosynthesis; D-alanine biosynthesis; D-alanine from L-alanine: step 1/1.</text>
</comment>
<evidence type="ECO:0000259" key="10">
    <source>
        <dbReference type="SMART" id="SM01005"/>
    </source>
</evidence>
<dbReference type="PANTHER" id="PTHR30511">
    <property type="entry name" value="ALANINE RACEMASE"/>
    <property type="match status" value="1"/>
</dbReference>
<name>A0A809SGA1_9PROT</name>
<dbReference type="HAMAP" id="MF_01201">
    <property type="entry name" value="Ala_racemase"/>
    <property type="match status" value="1"/>
</dbReference>
<keyword evidence="12" id="KW-1185">Reference proteome</keyword>
<proteinExistence type="inferred from homology"/>
<dbReference type="InterPro" id="IPR009006">
    <property type="entry name" value="Ala_racemase/Decarboxylase_C"/>
</dbReference>
<dbReference type="PANTHER" id="PTHR30511:SF0">
    <property type="entry name" value="ALANINE RACEMASE, CATABOLIC-RELATED"/>
    <property type="match status" value="1"/>
</dbReference>
<dbReference type="InterPro" id="IPR001608">
    <property type="entry name" value="Ala_racemase_N"/>
</dbReference>
<dbReference type="FunFam" id="3.20.20.10:FF:000002">
    <property type="entry name" value="Alanine racemase"/>
    <property type="match status" value="1"/>
</dbReference>
<accession>A0A809SGA1</accession>
<comment type="similarity">
    <text evidence="3 7">Belongs to the alanine racemase family.</text>
</comment>
<dbReference type="FunFam" id="2.40.37.10:FF:000002">
    <property type="entry name" value="Alanine racemase"/>
    <property type="match status" value="1"/>
</dbReference>
<evidence type="ECO:0000256" key="5">
    <source>
        <dbReference type="ARBA" id="ARBA00022898"/>
    </source>
</evidence>
<dbReference type="InterPro" id="IPR000821">
    <property type="entry name" value="Ala_racemase"/>
</dbReference>
<dbReference type="SMART" id="SM01005">
    <property type="entry name" value="Ala_racemase_C"/>
    <property type="match status" value="1"/>
</dbReference>
<dbReference type="Proteomes" id="UP000463939">
    <property type="component" value="Chromosome"/>
</dbReference>
<gene>
    <name evidence="11" type="ORF">SFSGTM_04580</name>
</gene>
<dbReference type="Gene3D" id="3.20.20.10">
    <property type="entry name" value="Alanine racemase"/>
    <property type="match status" value="1"/>
</dbReference>
<keyword evidence="6 7" id="KW-0413">Isomerase</keyword>
<comment type="catalytic activity">
    <reaction evidence="1 7">
        <text>L-alanine = D-alanine</text>
        <dbReference type="Rhea" id="RHEA:20249"/>
        <dbReference type="ChEBI" id="CHEBI:57416"/>
        <dbReference type="ChEBI" id="CHEBI:57972"/>
        <dbReference type="EC" id="5.1.1.1"/>
    </reaction>
</comment>
<dbReference type="InterPro" id="IPR029066">
    <property type="entry name" value="PLP-binding_barrel"/>
</dbReference>
<sequence length="355" mass="38750">MSRPIFAHIDTEALQHNLSVTRRHAPHSRVMAVVKANGYGHGLARVAYALWDADGFAVASVDEAIQLRDLGWIKPILLLEGIFDASEISLCVTHQLSLVIHNSEQINWLRAAKLKQSIPVFIKFNSGMNRLGFPPANFRIALAQIQSIPTLSPITLMSHFATADDQYGIATQLAEIQQHFALLPYPMSLANSAAILRYPDTHRDWVRPGISLYGASPFADTSAASLNLRPAMTLHSQIIAIQTLKTGDALGYGRLWVADRDSRIGVVACGYADGYPRHAVTGTPILVNGVRTRTLGRVSMDMLFVDLTEIPDAKVGSQVILWGQGLPVEDVAAAAGTISYELLCARAQRVPERTL</sequence>
<dbReference type="SUPFAM" id="SSF51419">
    <property type="entry name" value="PLP-binding barrel"/>
    <property type="match status" value="1"/>
</dbReference>
<dbReference type="PRINTS" id="PR00992">
    <property type="entry name" value="ALARACEMASE"/>
</dbReference>
<dbReference type="Gene3D" id="2.40.37.10">
    <property type="entry name" value="Lyase, Ornithine Decarboxylase, Chain A, domain 1"/>
    <property type="match status" value="1"/>
</dbReference>
<feature type="binding site" evidence="7 9">
    <location>
        <position position="300"/>
    </location>
    <ligand>
        <name>substrate</name>
    </ligand>
</feature>
<reference evidence="12" key="1">
    <citation type="submission" date="2019-11" db="EMBL/GenBank/DDBJ databases">
        <title>Isolation and characterization of a novel species in the genus Sulfuriferula.</title>
        <authorList>
            <person name="Mochizuki J."/>
            <person name="Kojima H."/>
            <person name="Fukui M."/>
        </authorList>
    </citation>
    <scope>NUCLEOTIDE SEQUENCE [LARGE SCALE GENOMIC DNA]</scope>
    <source>
        <strain evidence="12">SGTM</strain>
    </source>
</reference>
<comment type="function">
    <text evidence="7">Catalyzes the interconversion of L-alanine and D-alanine. May also act on other amino acids.</text>
</comment>
<keyword evidence="5 7" id="KW-0663">Pyridoxal phosphate</keyword>
<evidence type="ECO:0000256" key="6">
    <source>
        <dbReference type="ARBA" id="ARBA00023235"/>
    </source>
</evidence>
<dbReference type="SUPFAM" id="SSF50621">
    <property type="entry name" value="Alanine racemase C-terminal domain-like"/>
    <property type="match status" value="1"/>
</dbReference>
<feature type="domain" description="Alanine racemase C-terminal" evidence="10">
    <location>
        <begin position="231"/>
        <end position="355"/>
    </location>
</feature>
<dbReference type="CDD" id="cd06827">
    <property type="entry name" value="PLPDE_III_AR_proteobact"/>
    <property type="match status" value="1"/>
</dbReference>
<dbReference type="GO" id="GO:0005829">
    <property type="term" value="C:cytosol"/>
    <property type="evidence" value="ECO:0007669"/>
    <property type="project" value="TreeGrafter"/>
</dbReference>
<feature type="active site" description="Proton acceptor; specific for D-alanine" evidence="7">
    <location>
        <position position="35"/>
    </location>
</feature>
<dbReference type="PROSITE" id="PS00395">
    <property type="entry name" value="ALANINE_RACEMASE"/>
    <property type="match status" value="1"/>
</dbReference>
<comment type="cofactor">
    <cofactor evidence="2 7 8">
        <name>pyridoxal 5'-phosphate</name>
        <dbReference type="ChEBI" id="CHEBI:597326"/>
    </cofactor>
</comment>
<dbReference type="NCBIfam" id="TIGR00492">
    <property type="entry name" value="alr"/>
    <property type="match status" value="1"/>
</dbReference>
<evidence type="ECO:0000256" key="4">
    <source>
        <dbReference type="ARBA" id="ARBA00013089"/>
    </source>
</evidence>
<dbReference type="KEGG" id="sniv:SFSGTM_04580"/>
<protein>
    <recommendedName>
        <fullName evidence="4 7">Alanine racemase</fullName>
        <ecNumber evidence="4 7">5.1.1.1</ecNumber>
    </recommendedName>
</protein>
<evidence type="ECO:0000256" key="1">
    <source>
        <dbReference type="ARBA" id="ARBA00000316"/>
    </source>
</evidence>
<feature type="active site" description="Proton acceptor; specific for L-alanine" evidence="7">
    <location>
        <position position="252"/>
    </location>
</feature>
<evidence type="ECO:0000256" key="8">
    <source>
        <dbReference type="PIRSR" id="PIRSR600821-50"/>
    </source>
</evidence>
<evidence type="ECO:0000256" key="3">
    <source>
        <dbReference type="ARBA" id="ARBA00007880"/>
    </source>
</evidence>